<evidence type="ECO:0000313" key="2">
    <source>
        <dbReference type="Proteomes" id="UP000540909"/>
    </source>
</evidence>
<accession>A0A7W6W4R9</accession>
<gene>
    <name evidence="1" type="ORF">GGD57_002184</name>
</gene>
<proteinExistence type="predicted"/>
<dbReference type="RefSeq" id="WP_246713593.1">
    <property type="nucleotide sequence ID" value="NZ_JACIFY010000006.1"/>
</dbReference>
<evidence type="ECO:0000313" key="1">
    <source>
        <dbReference type="EMBL" id="MBB4235616.1"/>
    </source>
</evidence>
<organism evidence="1 2">
    <name type="scientific">Rhizobium esperanzae</name>
    <dbReference type="NCBI Taxonomy" id="1967781"/>
    <lineage>
        <taxon>Bacteria</taxon>
        <taxon>Pseudomonadati</taxon>
        <taxon>Pseudomonadota</taxon>
        <taxon>Alphaproteobacteria</taxon>
        <taxon>Hyphomicrobiales</taxon>
        <taxon>Rhizobiaceae</taxon>
        <taxon>Rhizobium/Agrobacterium group</taxon>
        <taxon>Rhizobium</taxon>
    </lineage>
</organism>
<name>A0A7W6W4R9_9HYPH</name>
<sequence length="109" mass="12191">MMKRIGGCPVWFFCSAACEVAAPIGKLRKNKASNIRENRCFIKTKIAKRTIKSPHLYMAAGLAIALNRSSRISMAVSPSLFPEVILFLSGPREFTVIHSHTMLPIPKRY</sequence>
<dbReference type="Proteomes" id="UP000540909">
    <property type="component" value="Unassembled WGS sequence"/>
</dbReference>
<comment type="caution">
    <text evidence="1">The sequence shown here is derived from an EMBL/GenBank/DDBJ whole genome shotgun (WGS) entry which is preliminary data.</text>
</comment>
<dbReference type="EMBL" id="JACIFY010000006">
    <property type="protein sequence ID" value="MBB4235616.1"/>
    <property type="molecule type" value="Genomic_DNA"/>
</dbReference>
<protein>
    <submittedName>
        <fullName evidence="1">Uncharacterized protein</fullName>
    </submittedName>
</protein>
<dbReference type="AlphaFoldDB" id="A0A7W6W4R9"/>
<reference evidence="1 2" key="1">
    <citation type="submission" date="2020-08" db="EMBL/GenBank/DDBJ databases">
        <title>Genomic Encyclopedia of Type Strains, Phase IV (KMG-V): Genome sequencing to study the core and pangenomes of soil and plant-associated prokaryotes.</title>
        <authorList>
            <person name="Whitman W."/>
        </authorList>
    </citation>
    <scope>NUCLEOTIDE SEQUENCE [LARGE SCALE GENOMIC DNA]</scope>
    <source>
        <strain evidence="1 2">SEMIA 4089</strain>
    </source>
</reference>